<dbReference type="Gene3D" id="1.10.3720.10">
    <property type="entry name" value="MetI-like"/>
    <property type="match status" value="1"/>
</dbReference>
<dbReference type="PANTHER" id="PTHR43163:SF6">
    <property type="entry name" value="DIPEPTIDE TRANSPORT SYSTEM PERMEASE PROTEIN DPPB-RELATED"/>
    <property type="match status" value="1"/>
</dbReference>
<dbReference type="GO" id="GO:0055085">
    <property type="term" value="P:transmembrane transport"/>
    <property type="evidence" value="ECO:0007669"/>
    <property type="project" value="InterPro"/>
</dbReference>
<comment type="similarity">
    <text evidence="7">Belongs to the binding-protein-dependent transport system permease family.</text>
</comment>
<feature type="domain" description="ABC transmembrane type-1" evidence="8">
    <location>
        <begin position="99"/>
        <end position="312"/>
    </location>
</feature>
<comment type="caution">
    <text evidence="9">The sequence shown here is derived from an EMBL/GenBank/DDBJ whole genome shotgun (WGS) entry which is preliminary data.</text>
</comment>
<evidence type="ECO:0000256" key="3">
    <source>
        <dbReference type="ARBA" id="ARBA00022475"/>
    </source>
</evidence>
<evidence type="ECO:0000256" key="1">
    <source>
        <dbReference type="ARBA" id="ARBA00004651"/>
    </source>
</evidence>
<keyword evidence="10" id="KW-1185">Reference proteome</keyword>
<evidence type="ECO:0000313" key="9">
    <source>
        <dbReference type="EMBL" id="KOX92455.1"/>
    </source>
</evidence>
<dbReference type="AlphaFoldDB" id="A0A0M9AK40"/>
<keyword evidence="2 7" id="KW-0813">Transport</keyword>
<feature type="transmembrane region" description="Helical" evidence="7">
    <location>
        <begin position="147"/>
        <end position="170"/>
    </location>
</feature>
<dbReference type="Pfam" id="PF19300">
    <property type="entry name" value="BPD_transp_1_N"/>
    <property type="match status" value="1"/>
</dbReference>
<dbReference type="PROSITE" id="PS50928">
    <property type="entry name" value="ABC_TM1"/>
    <property type="match status" value="1"/>
</dbReference>
<protein>
    <submittedName>
        <fullName evidence="9">ABC transporter permease</fullName>
    </submittedName>
</protein>
<evidence type="ECO:0000256" key="4">
    <source>
        <dbReference type="ARBA" id="ARBA00022692"/>
    </source>
</evidence>
<dbReference type="PATRIC" id="fig|1705562.3.peg.3395"/>
<reference evidence="9 10" key="1">
    <citation type="submission" date="2015-08" db="EMBL/GenBank/DDBJ databases">
        <title>Genomes of Isolates from Cabo Rojo, PR.</title>
        <authorList>
            <person name="Sanchez-Nieves R.L."/>
            <person name="Montalvo-Rodriguez R."/>
        </authorList>
    </citation>
    <scope>NUCLEOTIDE SEQUENCE [LARGE SCALE GENOMIC DNA]</scope>
    <source>
        <strain evidence="9 10">SL3</strain>
    </source>
</reference>
<keyword evidence="5 7" id="KW-1133">Transmembrane helix</keyword>
<dbReference type="OrthoDB" id="44105at2157"/>
<name>A0A0M9AK40_9EURY</name>
<dbReference type="EMBL" id="LIUF01000004">
    <property type="protein sequence ID" value="KOX92455.1"/>
    <property type="molecule type" value="Genomic_DNA"/>
</dbReference>
<evidence type="ECO:0000256" key="6">
    <source>
        <dbReference type="ARBA" id="ARBA00023136"/>
    </source>
</evidence>
<sequence length="331" mass="36789">MSQFQRFLAKRLAISIGLTLIAVSVIFVVLRLLPGSPFEALVTSGNLNQQQINEIRALYGLDQPMWRQYIDYMTSILTFQFGYSILRSQPVWDVLEPRLVNTLILLVPALVTTAILSSAIGMYAGWNRGSLLEKGSIITTTFLRSTPVFITAIFFIIMFAYNFELVPAFGMRSVTASPEGYIDTFLSLDFLHHYILPFTVAVLYYSGDFLLLARNGIVEKRGSEFLKLHKAKGLTEMQQLARAGRNSMLPILTYFALRLGMIFQGLILLEVVFGWPGIGRELVLAIQQQDYPLVQAAVFIMALAVIIANLAADVLYAYFDPTVSTGGGSSA</sequence>
<dbReference type="Proteomes" id="UP000037729">
    <property type="component" value="Unassembled WGS sequence"/>
</dbReference>
<dbReference type="InterPro" id="IPR035906">
    <property type="entry name" value="MetI-like_sf"/>
</dbReference>
<dbReference type="GO" id="GO:0005886">
    <property type="term" value="C:plasma membrane"/>
    <property type="evidence" value="ECO:0007669"/>
    <property type="project" value="UniProtKB-SubCell"/>
</dbReference>
<feature type="transmembrane region" description="Helical" evidence="7">
    <location>
        <begin position="103"/>
        <end position="126"/>
    </location>
</feature>
<keyword evidence="4 7" id="KW-0812">Transmembrane</keyword>
<evidence type="ECO:0000256" key="5">
    <source>
        <dbReference type="ARBA" id="ARBA00022989"/>
    </source>
</evidence>
<dbReference type="RefSeq" id="WP_053968664.1">
    <property type="nucleotide sequence ID" value="NZ_LIUF01000004.1"/>
</dbReference>
<dbReference type="InterPro" id="IPR000515">
    <property type="entry name" value="MetI-like"/>
</dbReference>
<proteinExistence type="inferred from homology"/>
<feature type="transmembrane region" description="Helical" evidence="7">
    <location>
        <begin position="12"/>
        <end position="33"/>
    </location>
</feature>
<gene>
    <name evidence="9" type="ORF">AMS69_13965</name>
</gene>
<evidence type="ECO:0000256" key="2">
    <source>
        <dbReference type="ARBA" id="ARBA00022448"/>
    </source>
</evidence>
<dbReference type="InterPro" id="IPR045621">
    <property type="entry name" value="BPD_transp_1_N"/>
</dbReference>
<dbReference type="PANTHER" id="PTHR43163">
    <property type="entry name" value="DIPEPTIDE TRANSPORT SYSTEM PERMEASE PROTEIN DPPB-RELATED"/>
    <property type="match status" value="1"/>
</dbReference>
<evidence type="ECO:0000256" key="7">
    <source>
        <dbReference type="RuleBase" id="RU363032"/>
    </source>
</evidence>
<keyword evidence="3" id="KW-1003">Cell membrane</keyword>
<feature type="transmembrane region" description="Helical" evidence="7">
    <location>
        <begin position="251"/>
        <end position="273"/>
    </location>
</feature>
<accession>A0A0M9AK40</accession>
<feature type="transmembrane region" description="Helical" evidence="7">
    <location>
        <begin position="293"/>
        <end position="319"/>
    </location>
</feature>
<evidence type="ECO:0000259" key="8">
    <source>
        <dbReference type="PROSITE" id="PS50928"/>
    </source>
</evidence>
<dbReference type="Pfam" id="PF00528">
    <property type="entry name" value="BPD_transp_1"/>
    <property type="match status" value="1"/>
</dbReference>
<feature type="transmembrane region" description="Helical" evidence="7">
    <location>
        <begin position="190"/>
        <end position="213"/>
    </location>
</feature>
<dbReference type="STRING" id="1705562.AMS69_13965"/>
<evidence type="ECO:0000313" key="10">
    <source>
        <dbReference type="Proteomes" id="UP000037729"/>
    </source>
</evidence>
<keyword evidence="6 7" id="KW-0472">Membrane</keyword>
<dbReference type="SUPFAM" id="SSF161098">
    <property type="entry name" value="MetI-like"/>
    <property type="match status" value="1"/>
</dbReference>
<organism evidence="9 10">
    <name type="scientific">Haloarcula rubripromontorii</name>
    <dbReference type="NCBI Taxonomy" id="1705562"/>
    <lineage>
        <taxon>Archaea</taxon>
        <taxon>Methanobacteriati</taxon>
        <taxon>Methanobacteriota</taxon>
        <taxon>Stenosarchaea group</taxon>
        <taxon>Halobacteria</taxon>
        <taxon>Halobacteriales</taxon>
        <taxon>Haloarculaceae</taxon>
        <taxon>Haloarcula</taxon>
    </lineage>
</organism>
<comment type="subcellular location">
    <subcellularLocation>
        <location evidence="1 7">Cell membrane</location>
        <topology evidence="1 7">Multi-pass membrane protein</topology>
    </subcellularLocation>
</comment>